<evidence type="ECO:0000256" key="1">
    <source>
        <dbReference type="SAM" id="Phobius"/>
    </source>
</evidence>
<dbReference type="Pfam" id="PF06961">
    <property type="entry name" value="DUF1294"/>
    <property type="match status" value="1"/>
</dbReference>
<dbReference type="InterPro" id="IPR010718">
    <property type="entry name" value="DUF1294"/>
</dbReference>
<name>A0A7X1KDI7_9SPHN</name>
<dbReference type="EMBL" id="JACLAU010000043">
    <property type="protein sequence ID" value="MBC2653313.1"/>
    <property type="molecule type" value="Genomic_DNA"/>
</dbReference>
<evidence type="ECO:0000313" key="2">
    <source>
        <dbReference type="EMBL" id="MBC2653313.1"/>
    </source>
</evidence>
<accession>A0A7X1KDI7</accession>
<keyword evidence="1" id="KW-0812">Transmembrane</keyword>
<sequence>MASLLLLPSLLTLLLFALDKSRASRRTRRRIPERTLLLCAALGGTPGAYAGRWLFRHKTRKQPFVARLHLIAAGQAALIGLAVARAWSG</sequence>
<keyword evidence="3" id="KW-1185">Reference proteome</keyword>
<reference evidence="2 3" key="1">
    <citation type="submission" date="2020-08" db="EMBL/GenBank/DDBJ databases">
        <title>The genome sequence of Novosphingobium flavum 4Y4.</title>
        <authorList>
            <person name="Liu Y."/>
        </authorList>
    </citation>
    <scope>NUCLEOTIDE SEQUENCE [LARGE SCALE GENOMIC DNA]</scope>
    <source>
        <strain evidence="2 3">4Y4</strain>
    </source>
</reference>
<feature type="transmembrane region" description="Helical" evidence="1">
    <location>
        <begin position="67"/>
        <end position="87"/>
    </location>
</feature>
<comment type="caution">
    <text evidence="2">The sequence shown here is derived from an EMBL/GenBank/DDBJ whole genome shotgun (WGS) entry which is preliminary data.</text>
</comment>
<keyword evidence="1" id="KW-0472">Membrane</keyword>
<dbReference type="Proteomes" id="UP000520156">
    <property type="component" value="Unassembled WGS sequence"/>
</dbReference>
<dbReference type="AlphaFoldDB" id="A0A7X1KDI7"/>
<evidence type="ECO:0000313" key="3">
    <source>
        <dbReference type="Proteomes" id="UP000520156"/>
    </source>
</evidence>
<organism evidence="2 3">
    <name type="scientific">Novosphingobium aerophilum</name>
    <dbReference type="NCBI Taxonomy" id="2839843"/>
    <lineage>
        <taxon>Bacteria</taxon>
        <taxon>Pseudomonadati</taxon>
        <taxon>Pseudomonadota</taxon>
        <taxon>Alphaproteobacteria</taxon>
        <taxon>Sphingomonadales</taxon>
        <taxon>Sphingomonadaceae</taxon>
        <taxon>Novosphingobium</taxon>
    </lineage>
</organism>
<protein>
    <submittedName>
        <fullName evidence="2">DUF1294 domain-containing protein</fullName>
    </submittedName>
</protein>
<proteinExistence type="predicted"/>
<keyword evidence="1" id="KW-1133">Transmembrane helix</keyword>
<gene>
    <name evidence="2" type="ORF">H7F49_16625</name>
</gene>